<reference evidence="2" key="1">
    <citation type="submission" date="2022-12" db="EMBL/GenBank/DDBJ databases">
        <authorList>
            <person name="Petersen C."/>
        </authorList>
    </citation>
    <scope>NUCLEOTIDE SEQUENCE</scope>
    <source>
        <strain evidence="2">IBT 21472</strain>
    </source>
</reference>
<gene>
    <name evidence="2" type="ORF">N7476_005117</name>
</gene>
<dbReference type="GO" id="GO:0045944">
    <property type="term" value="P:positive regulation of transcription by RNA polymerase II"/>
    <property type="evidence" value="ECO:0007669"/>
    <property type="project" value="TreeGrafter"/>
</dbReference>
<reference evidence="2" key="2">
    <citation type="journal article" date="2023" name="IMA Fungus">
        <title>Comparative genomic study of the Penicillium genus elucidates a diverse pangenome and 15 lateral gene transfer events.</title>
        <authorList>
            <person name="Petersen C."/>
            <person name="Sorensen T."/>
            <person name="Nielsen M.R."/>
            <person name="Sondergaard T.E."/>
            <person name="Sorensen J.L."/>
            <person name="Fitzpatrick D.A."/>
            <person name="Frisvad J.C."/>
            <person name="Nielsen K.L."/>
        </authorList>
    </citation>
    <scope>NUCLEOTIDE SEQUENCE</scope>
    <source>
        <strain evidence="2">IBT 21472</strain>
    </source>
</reference>
<evidence type="ECO:0000313" key="3">
    <source>
        <dbReference type="Proteomes" id="UP001147746"/>
    </source>
</evidence>
<dbReference type="GO" id="GO:0003700">
    <property type="term" value="F:DNA-binding transcription factor activity"/>
    <property type="evidence" value="ECO:0007669"/>
    <property type="project" value="InterPro"/>
</dbReference>
<feature type="region of interest" description="Disordered" evidence="1">
    <location>
        <begin position="257"/>
        <end position="351"/>
    </location>
</feature>
<dbReference type="GO" id="GO:0051321">
    <property type="term" value="P:meiotic cell cycle"/>
    <property type="evidence" value="ECO:0007669"/>
    <property type="project" value="TreeGrafter"/>
</dbReference>
<name>A0A9W9PZA1_9EURO</name>
<comment type="caution">
    <text evidence="2">The sequence shown here is derived from an EMBL/GenBank/DDBJ whole genome shotgun (WGS) entry which is preliminary data.</text>
</comment>
<dbReference type="GO" id="GO:0000228">
    <property type="term" value="C:nuclear chromosome"/>
    <property type="evidence" value="ECO:0007669"/>
    <property type="project" value="TreeGrafter"/>
</dbReference>
<keyword evidence="3" id="KW-1185">Reference proteome</keyword>
<dbReference type="AlphaFoldDB" id="A0A9W9PZA1"/>
<dbReference type="EMBL" id="JAPZBO010000004">
    <property type="protein sequence ID" value="KAJ5318697.1"/>
    <property type="molecule type" value="Genomic_DNA"/>
</dbReference>
<dbReference type="InterPro" id="IPR008967">
    <property type="entry name" value="p53-like_TF_DNA-bd_sf"/>
</dbReference>
<accession>A0A9W9PZA1</accession>
<evidence type="ECO:0000313" key="2">
    <source>
        <dbReference type="EMBL" id="KAJ5318697.1"/>
    </source>
</evidence>
<dbReference type="PANTHER" id="PTHR35144">
    <property type="entry name" value="MEIOSIS-SPECIFIC TRANSCRIPTION FACTOR NDT80"/>
    <property type="match status" value="1"/>
</dbReference>
<dbReference type="PANTHER" id="PTHR35144:SF1">
    <property type="entry name" value="PROTEIN PACG"/>
    <property type="match status" value="1"/>
</dbReference>
<keyword evidence="2" id="KW-0238">DNA-binding</keyword>
<dbReference type="SUPFAM" id="SSF49417">
    <property type="entry name" value="p53-like transcription factors"/>
    <property type="match status" value="1"/>
</dbReference>
<protein>
    <submittedName>
        <fullName evidence="2">NDT80 / PhoG like DNA-binding family protein</fullName>
    </submittedName>
</protein>
<dbReference type="Proteomes" id="UP001147746">
    <property type="component" value="Unassembled WGS sequence"/>
</dbReference>
<dbReference type="InterPro" id="IPR052605">
    <property type="entry name" value="Fungal_trans_regulator"/>
</dbReference>
<organism evidence="2 3">
    <name type="scientific">Penicillium atrosanguineum</name>
    <dbReference type="NCBI Taxonomy" id="1132637"/>
    <lineage>
        <taxon>Eukaryota</taxon>
        <taxon>Fungi</taxon>
        <taxon>Dikarya</taxon>
        <taxon>Ascomycota</taxon>
        <taxon>Pezizomycotina</taxon>
        <taxon>Eurotiomycetes</taxon>
        <taxon>Eurotiomycetidae</taxon>
        <taxon>Eurotiales</taxon>
        <taxon>Aspergillaceae</taxon>
        <taxon>Penicillium</taxon>
    </lineage>
</organism>
<feature type="compositionally biased region" description="Polar residues" evidence="1">
    <location>
        <begin position="273"/>
        <end position="286"/>
    </location>
</feature>
<sequence length="351" mass="38748">MAFPASIPELSERADPCAYHNTSFNVFAYGQRALNDGVNRVDRALTFWYSEALDWHFHLFSELNQKPLPFSVAARLSIEEPGGETSDKTLPNRFRVTGTVTVPQRNCHLLRYGNRIPILGWEIRLSATDSVKIFSVIASTDDNAEALAEPESVPLHTTAYQSLQDDKVTLPVSWESLQFQLPTHNSENDRNPVRSFFVRLQVVATVFSPNQITISQARAGPFVIRHASKCLQPRPLDAPLSETDPASADARLRLPAGAHTTPSESSHGRSLPDVSSSQSNLPSQAKDTAMPENKATKTAVGPPSRLRECCRRSPYSSSTTSIRQRKANRGILGGIHRKSRRCLSDSGDDTT</sequence>
<proteinExistence type="predicted"/>
<dbReference type="GO" id="GO:0003677">
    <property type="term" value="F:DNA binding"/>
    <property type="evidence" value="ECO:0007669"/>
    <property type="project" value="UniProtKB-KW"/>
</dbReference>
<evidence type="ECO:0000256" key="1">
    <source>
        <dbReference type="SAM" id="MobiDB-lite"/>
    </source>
</evidence>